<dbReference type="GO" id="GO:0006825">
    <property type="term" value="P:copper ion transport"/>
    <property type="evidence" value="ECO:0007669"/>
    <property type="project" value="InterPro"/>
</dbReference>
<keyword evidence="6" id="KW-1133">Transmembrane helix</keyword>
<dbReference type="InterPro" id="IPR032694">
    <property type="entry name" value="CopC/D"/>
</dbReference>
<name>A0A511JQZ6_9CELL</name>
<keyword evidence="6" id="KW-0812">Transmembrane</keyword>
<organism evidence="9 10">
    <name type="scientific">Cellulomonas terrae</name>
    <dbReference type="NCBI Taxonomy" id="311234"/>
    <lineage>
        <taxon>Bacteria</taxon>
        <taxon>Bacillati</taxon>
        <taxon>Actinomycetota</taxon>
        <taxon>Actinomycetes</taxon>
        <taxon>Micrococcales</taxon>
        <taxon>Cellulomonadaceae</taxon>
        <taxon>Cellulomonas</taxon>
    </lineage>
</organism>
<dbReference type="Pfam" id="PF04234">
    <property type="entry name" value="CopC"/>
    <property type="match status" value="1"/>
</dbReference>
<keyword evidence="2" id="KW-0479">Metal-binding</keyword>
<evidence type="ECO:0000256" key="4">
    <source>
        <dbReference type="ARBA" id="ARBA00023008"/>
    </source>
</evidence>
<evidence type="ECO:0000313" key="9">
    <source>
        <dbReference type="EMBL" id="GEM00459.1"/>
    </source>
</evidence>
<dbReference type="AlphaFoldDB" id="A0A511JQZ6"/>
<proteinExistence type="predicted"/>
<evidence type="ECO:0000256" key="5">
    <source>
        <dbReference type="SAM" id="MobiDB-lite"/>
    </source>
</evidence>
<feature type="transmembrane region" description="Helical" evidence="6">
    <location>
        <begin position="179"/>
        <end position="198"/>
    </location>
</feature>
<dbReference type="GO" id="GO:0005507">
    <property type="term" value="F:copper ion binding"/>
    <property type="evidence" value="ECO:0007669"/>
    <property type="project" value="InterPro"/>
</dbReference>
<dbReference type="InterPro" id="IPR014755">
    <property type="entry name" value="Cu-Rt/internalin_Ig-like"/>
</dbReference>
<feature type="region of interest" description="Disordered" evidence="5">
    <location>
        <begin position="122"/>
        <end position="162"/>
    </location>
</feature>
<dbReference type="GO" id="GO:0005886">
    <property type="term" value="C:plasma membrane"/>
    <property type="evidence" value="ECO:0007669"/>
    <property type="project" value="TreeGrafter"/>
</dbReference>
<dbReference type="Proteomes" id="UP000321049">
    <property type="component" value="Unassembled WGS sequence"/>
</dbReference>
<protein>
    <recommendedName>
        <fullName evidence="8">CopC domain-containing protein</fullName>
    </recommendedName>
</protein>
<keyword evidence="10" id="KW-1185">Reference proteome</keyword>
<comment type="caution">
    <text evidence="9">The sequence shown here is derived from an EMBL/GenBank/DDBJ whole genome shotgun (WGS) entry which is preliminary data.</text>
</comment>
<evidence type="ECO:0000256" key="3">
    <source>
        <dbReference type="ARBA" id="ARBA00022729"/>
    </source>
</evidence>
<feature type="chain" id="PRO_5022074753" description="CopC domain-containing protein" evidence="7">
    <location>
        <begin position="28"/>
        <end position="208"/>
    </location>
</feature>
<gene>
    <name evidence="9" type="ORF">CTE05_40050</name>
</gene>
<dbReference type="SUPFAM" id="SSF81296">
    <property type="entry name" value="E set domains"/>
    <property type="match status" value="1"/>
</dbReference>
<evidence type="ECO:0000259" key="8">
    <source>
        <dbReference type="Pfam" id="PF04234"/>
    </source>
</evidence>
<feature type="compositionally biased region" description="Low complexity" evidence="5">
    <location>
        <begin position="122"/>
        <end position="136"/>
    </location>
</feature>
<dbReference type="PANTHER" id="PTHR34820">
    <property type="entry name" value="INNER MEMBRANE PROTEIN YEBZ"/>
    <property type="match status" value="1"/>
</dbReference>
<dbReference type="Gene3D" id="2.60.40.1220">
    <property type="match status" value="1"/>
</dbReference>
<feature type="domain" description="CopC" evidence="8">
    <location>
        <begin position="28"/>
        <end position="120"/>
    </location>
</feature>
<keyword evidence="3 7" id="KW-0732">Signal</keyword>
<dbReference type="PANTHER" id="PTHR34820:SF4">
    <property type="entry name" value="INNER MEMBRANE PROTEIN YEBZ"/>
    <property type="match status" value="1"/>
</dbReference>
<feature type="compositionally biased region" description="Polar residues" evidence="5">
    <location>
        <begin position="139"/>
        <end position="148"/>
    </location>
</feature>
<sequence>MMRCARATVVLLVCGVLGVIGVSSAQAHNVLRSTDPADGSTVPVVPSQVTLTFDAAALALGTQLVITNPVGAVVSTEPAQLLDVNVTQPLSGDLPAGLYTVRWRVTSEDAHPIEGSFTFTAATSATPDSDAPATPSVAEPTTNSSETSVLPPAPVPATSGDVAVSDAQSSRGAIGAGPLLAMGGGLLLVGIISAVLLWRRRPPAPPAE</sequence>
<evidence type="ECO:0000313" key="10">
    <source>
        <dbReference type="Proteomes" id="UP000321049"/>
    </source>
</evidence>
<dbReference type="InterPro" id="IPR014756">
    <property type="entry name" value="Ig_E-set"/>
</dbReference>
<evidence type="ECO:0000256" key="7">
    <source>
        <dbReference type="SAM" id="SignalP"/>
    </source>
</evidence>
<feature type="signal peptide" evidence="7">
    <location>
        <begin position="1"/>
        <end position="27"/>
    </location>
</feature>
<dbReference type="InterPro" id="IPR007348">
    <property type="entry name" value="CopC_dom"/>
</dbReference>
<reference evidence="9 10" key="1">
    <citation type="submission" date="2019-07" db="EMBL/GenBank/DDBJ databases">
        <title>Whole genome shotgun sequence of Cellulomonas terrae NBRC 100819.</title>
        <authorList>
            <person name="Hosoyama A."/>
            <person name="Uohara A."/>
            <person name="Ohji S."/>
            <person name="Ichikawa N."/>
        </authorList>
    </citation>
    <scope>NUCLEOTIDE SEQUENCE [LARGE SCALE GENOMIC DNA]</scope>
    <source>
        <strain evidence="9 10">NBRC 100819</strain>
    </source>
</reference>
<keyword evidence="4" id="KW-0186">Copper</keyword>
<comment type="subcellular location">
    <subcellularLocation>
        <location evidence="1">Cell envelope</location>
    </subcellularLocation>
</comment>
<keyword evidence="6" id="KW-0472">Membrane</keyword>
<evidence type="ECO:0000256" key="1">
    <source>
        <dbReference type="ARBA" id="ARBA00004196"/>
    </source>
</evidence>
<evidence type="ECO:0000256" key="6">
    <source>
        <dbReference type="SAM" id="Phobius"/>
    </source>
</evidence>
<accession>A0A511JQZ6</accession>
<dbReference type="EMBL" id="BJWH01000045">
    <property type="protein sequence ID" value="GEM00459.1"/>
    <property type="molecule type" value="Genomic_DNA"/>
</dbReference>
<dbReference type="GO" id="GO:0046688">
    <property type="term" value="P:response to copper ion"/>
    <property type="evidence" value="ECO:0007669"/>
    <property type="project" value="InterPro"/>
</dbReference>
<evidence type="ECO:0000256" key="2">
    <source>
        <dbReference type="ARBA" id="ARBA00022723"/>
    </source>
</evidence>
<dbReference type="GO" id="GO:0030313">
    <property type="term" value="C:cell envelope"/>
    <property type="evidence" value="ECO:0007669"/>
    <property type="project" value="UniProtKB-SubCell"/>
</dbReference>
<dbReference type="GO" id="GO:0042597">
    <property type="term" value="C:periplasmic space"/>
    <property type="evidence" value="ECO:0007669"/>
    <property type="project" value="InterPro"/>
</dbReference>